<dbReference type="SUPFAM" id="SSF49899">
    <property type="entry name" value="Concanavalin A-like lectins/glucanases"/>
    <property type="match status" value="1"/>
</dbReference>
<name>K1PM71_MAGGI</name>
<dbReference type="InterPro" id="IPR002889">
    <property type="entry name" value="WSC_carb-bd"/>
</dbReference>
<evidence type="ECO:0000313" key="1">
    <source>
        <dbReference type="EMBL" id="EKC22833.1"/>
    </source>
</evidence>
<dbReference type="Pfam" id="PF00629">
    <property type="entry name" value="MAM"/>
    <property type="match status" value="1"/>
</dbReference>
<sequence length="303" mass="34952">MILRLVVFLFTGWICGVNGCYKKPDEMQFPSLQKASVVECQILCSEYKKFAIRGNSCTCIKSDSDQGALQNAEQCNYTCDGEAICGGDNAISIYEKDANISNRLTEQPLFPPNNSWCLVYQCKNGDVEFEEKDCKIQDYANDNDFFSCSFEPDTDCFLWHTKDNNLTWSIQNSPPQNDPKLSYNASYYAYVNRSGAASEQTAVLISRMKFKAADWCLRFRYFTETPVSMDVIIWDLIADRNLSLVEIRNSTYNSRTETIWHLVERNINMTNDFKGLANTMYPKFWPSYVVRMRSRERPVDPQN</sequence>
<protein>
    <submittedName>
        <fullName evidence="1">Uncharacterized protein</fullName>
    </submittedName>
</protein>
<organism evidence="1">
    <name type="scientific">Magallana gigas</name>
    <name type="common">Pacific oyster</name>
    <name type="synonym">Crassostrea gigas</name>
    <dbReference type="NCBI Taxonomy" id="29159"/>
    <lineage>
        <taxon>Eukaryota</taxon>
        <taxon>Metazoa</taxon>
        <taxon>Spiralia</taxon>
        <taxon>Lophotrochozoa</taxon>
        <taxon>Mollusca</taxon>
        <taxon>Bivalvia</taxon>
        <taxon>Autobranchia</taxon>
        <taxon>Pteriomorphia</taxon>
        <taxon>Ostreida</taxon>
        <taxon>Ostreoidea</taxon>
        <taxon>Ostreidae</taxon>
        <taxon>Magallana</taxon>
    </lineage>
</organism>
<dbReference type="InterPro" id="IPR013320">
    <property type="entry name" value="ConA-like_dom_sf"/>
</dbReference>
<dbReference type="PROSITE" id="PS50060">
    <property type="entry name" value="MAM_2"/>
    <property type="match status" value="1"/>
</dbReference>
<proteinExistence type="predicted"/>
<dbReference type="EMBL" id="JH816242">
    <property type="protein sequence ID" value="EKC22833.1"/>
    <property type="molecule type" value="Genomic_DNA"/>
</dbReference>
<dbReference type="HOGENOM" id="CLU_919044_0_0_1"/>
<dbReference type="InterPro" id="IPR000998">
    <property type="entry name" value="MAM_dom"/>
</dbReference>
<gene>
    <name evidence="1" type="ORF">CGI_10001408</name>
</gene>
<accession>K1PM71</accession>
<dbReference type="Gene3D" id="2.60.120.200">
    <property type="match status" value="1"/>
</dbReference>
<dbReference type="PROSITE" id="PS51212">
    <property type="entry name" value="WSC"/>
    <property type="match status" value="1"/>
</dbReference>
<dbReference type="InParanoid" id="K1PM71"/>
<dbReference type="GO" id="GO:0016020">
    <property type="term" value="C:membrane"/>
    <property type="evidence" value="ECO:0007669"/>
    <property type="project" value="InterPro"/>
</dbReference>
<reference evidence="1" key="1">
    <citation type="journal article" date="2012" name="Nature">
        <title>The oyster genome reveals stress adaptation and complexity of shell formation.</title>
        <authorList>
            <person name="Zhang G."/>
            <person name="Fang X."/>
            <person name="Guo X."/>
            <person name="Li L."/>
            <person name="Luo R."/>
            <person name="Xu F."/>
            <person name="Yang P."/>
            <person name="Zhang L."/>
            <person name="Wang X."/>
            <person name="Qi H."/>
            <person name="Xiong Z."/>
            <person name="Que H."/>
            <person name="Xie Y."/>
            <person name="Holland P.W."/>
            <person name="Paps J."/>
            <person name="Zhu Y."/>
            <person name="Wu F."/>
            <person name="Chen Y."/>
            <person name="Wang J."/>
            <person name="Peng C."/>
            <person name="Meng J."/>
            <person name="Yang L."/>
            <person name="Liu J."/>
            <person name="Wen B."/>
            <person name="Zhang N."/>
            <person name="Huang Z."/>
            <person name="Zhu Q."/>
            <person name="Feng Y."/>
            <person name="Mount A."/>
            <person name="Hedgecock D."/>
            <person name="Xu Z."/>
            <person name="Liu Y."/>
            <person name="Domazet-Loso T."/>
            <person name="Du Y."/>
            <person name="Sun X."/>
            <person name="Zhang S."/>
            <person name="Liu B."/>
            <person name="Cheng P."/>
            <person name="Jiang X."/>
            <person name="Li J."/>
            <person name="Fan D."/>
            <person name="Wang W."/>
            <person name="Fu W."/>
            <person name="Wang T."/>
            <person name="Wang B."/>
            <person name="Zhang J."/>
            <person name="Peng Z."/>
            <person name="Li Y."/>
            <person name="Li N."/>
            <person name="Wang J."/>
            <person name="Chen M."/>
            <person name="He Y."/>
            <person name="Tan F."/>
            <person name="Song X."/>
            <person name="Zheng Q."/>
            <person name="Huang R."/>
            <person name="Yang H."/>
            <person name="Du X."/>
            <person name="Chen L."/>
            <person name="Yang M."/>
            <person name="Gaffney P.M."/>
            <person name="Wang S."/>
            <person name="Luo L."/>
            <person name="She Z."/>
            <person name="Ming Y."/>
            <person name="Huang W."/>
            <person name="Zhang S."/>
            <person name="Huang B."/>
            <person name="Zhang Y."/>
            <person name="Qu T."/>
            <person name="Ni P."/>
            <person name="Miao G."/>
            <person name="Wang J."/>
            <person name="Wang Q."/>
            <person name="Steinberg C.E."/>
            <person name="Wang H."/>
            <person name="Li N."/>
            <person name="Qian L."/>
            <person name="Zhang G."/>
            <person name="Li Y."/>
            <person name="Yang H."/>
            <person name="Liu X."/>
            <person name="Wang J."/>
            <person name="Yin Y."/>
            <person name="Wang J."/>
        </authorList>
    </citation>
    <scope>NUCLEOTIDE SEQUENCE [LARGE SCALE GENOMIC DNA]</scope>
    <source>
        <strain evidence="1">05x7-T-G4-1.051#20</strain>
    </source>
</reference>
<dbReference type="AlphaFoldDB" id="K1PM71"/>